<name>A0A9P7ZDH0_9HYPO</name>
<dbReference type="AlphaFoldDB" id="A0A9P7ZDH0"/>
<evidence type="ECO:0000313" key="2">
    <source>
        <dbReference type="Proteomes" id="UP000887229"/>
    </source>
</evidence>
<organism evidence="1 2">
    <name type="scientific">Emericellopsis atlantica</name>
    <dbReference type="NCBI Taxonomy" id="2614577"/>
    <lineage>
        <taxon>Eukaryota</taxon>
        <taxon>Fungi</taxon>
        <taxon>Dikarya</taxon>
        <taxon>Ascomycota</taxon>
        <taxon>Pezizomycotina</taxon>
        <taxon>Sordariomycetes</taxon>
        <taxon>Hypocreomycetidae</taxon>
        <taxon>Hypocreales</taxon>
        <taxon>Bionectriaceae</taxon>
        <taxon>Emericellopsis</taxon>
    </lineage>
</organism>
<dbReference type="Proteomes" id="UP000887229">
    <property type="component" value="Unassembled WGS sequence"/>
</dbReference>
<gene>
    <name evidence="1" type="ORF">F5Z01DRAFT_431496</name>
</gene>
<keyword evidence="2" id="KW-1185">Reference proteome</keyword>
<proteinExistence type="predicted"/>
<protein>
    <submittedName>
        <fullName evidence="1">Uncharacterized protein</fullName>
    </submittedName>
</protein>
<accession>A0A9P7ZDH0</accession>
<dbReference type="GeneID" id="70290588"/>
<dbReference type="RefSeq" id="XP_046113924.1">
    <property type="nucleotide sequence ID" value="XM_046259685.1"/>
</dbReference>
<sequence>MRSVQRRRGRCDDGASSWRGDVDVVVAGSSRWWLWWLLCVVAIAGQKEMEEDSVQWQRQICTGLCPQAASSRLKVGGVKSGFEVDCCCCMHRRRLCYRQCAPVQSEPAKLGQLISWELGLIRSSVAPVPRPLNAALSIRKGKRFLRVRRRRGCLRRSVFAASVKLIVTIIERKQRQHRRAGSDQYLPVTHEICFLEDTFVVTHGAMRPINCQMDESGFSIY</sequence>
<reference evidence="1" key="1">
    <citation type="journal article" date="2021" name="IMA Fungus">
        <title>Genomic characterization of three marine fungi, including Emericellopsis atlantica sp. nov. with signatures of a generalist lifestyle and marine biomass degradation.</title>
        <authorList>
            <person name="Hagestad O.C."/>
            <person name="Hou L."/>
            <person name="Andersen J.H."/>
            <person name="Hansen E.H."/>
            <person name="Altermark B."/>
            <person name="Li C."/>
            <person name="Kuhnert E."/>
            <person name="Cox R.J."/>
            <person name="Crous P.W."/>
            <person name="Spatafora J.W."/>
            <person name="Lail K."/>
            <person name="Amirebrahimi M."/>
            <person name="Lipzen A."/>
            <person name="Pangilinan J."/>
            <person name="Andreopoulos W."/>
            <person name="Hayes R.D."/>
            <person name="Ng V."/>
            <person name="Grigoriev I.V."/>
            <person name="Jackson S.A."/>
            <person name="Sutton T.D.S."/>
            <person name="Dobson A.D.W."/>
            <person name="Rama T."/>
        </authorList>
    </citation>
    <scope>NUCLEOTIDE SEQUENCE</scope>
    <source>
        <strain evidence="1">TS7</strain>
    </source>
</reference>
<dbReference type="EMBL" id="MU251285">
    <property type="protein sequence ID" value="KAG9250000.1"/>
    <property type="molecule type" value="Genomic_DNA"/>
</dbReference>
<evidence type="ECO:0000313" key="1">
    <source>
        <dbReference type="EMBL" id="KAG9250000.1"/>
    </source>
</evidence>
<comment type="caution">
    <text evidence="1">The sequence shown here is derived from an EMBL/GenBank/DDBJ whole genome shotgun (WGS) entry which is preliminary data.</text>
</comment>